<dbReference type="KEGG" id="snan:I6N98_08890"/>
<dbReference type="Proteomes" id="UP000596063">
    <property type="component" value="Chromosome"/>
</dbReference>
<gene>
    <name evidence="2" type="ORF">I6N98_08890</name>
</gene>
<evidence type="ECO:0000313" key="2">
    <source>
        <dbReference type="EMBL" id="QQD19931.1"/>
    </source>
</evidence>
<accession>A0A7T4R3R4</accession>
<evidence type="ECO:0000256" key="1">
    <source>
        <dbReference type="SAM" id="SignalP"/>
    </source>
</evidence>
<dbReference type="RefSeq" id="WP_198571415.1">
    <property type="nucleotide sequence ID" value="NZ_CP066167.1"/>
</dbReference>
<feature type="signal peptide" evidence="1">
    <location>
        <begin position="1"/>
        <end position="27"/>
    </location>
</feature>
<protein>
    <submittedName>
        <fullName evidence="2">Uncharacterized protein</fullName>
    </submittedName>
</protein>
<evidence type="ECO:0000313" key="3">
    <source>
        <dbReference type="Proteomes" id="UP000596063"/>
    </source>
</evidence>
<organism evidence="2 3">
    <name type="scientific">Spongiibacter nanhainus</name>
    <dbReference type="NCBI Taxonomy" id="2794344"/>
    <lineage>
        <taxon>Bacteria</taxon>
        <taxon>Pseudomonadati</taxon>
        <taxon>Pseudomonadota</taxon>
        <taxon>Gammaproteobacteria</taxon>
        <taxon>Cellvibrionales</taxon>
        <taxon>Spongiibacteraceae</taxon>
        <taxon>Spongiibacter</taxon>
    </lineage>
</organism>
<keyword evidence="3" id="KW-1185">Reference proteome</keyword>
<keyword evidence="1" id="KW-0732">Signal</keyword>
<reference evidence="2 3" key="1">
    <citation type="submission" date="2020-12" db="EMBL/GenBank/DDBJ databases">
        <authorList>
            <person name="Shan Y."/>
        </authorList>
    </citation>
    <scope>NUCLEOTIDE SEQUENCE [LARGE SCALE GENOMIC DNA]</scope>
    <source>
        <strain evidence="3">csc3.9</strain>
    </source>
</reference>
<proteinExistence type="predicted"/>
<sequence length="156" mass="16680">MRHRTFRIHIACVVLLAVFSQAFSALAAPCGSVGSHLSMTAPASMSDMPETLDQTRDGIASDMGVDGDRDMAGHDMRPQSIHQANHHLSMDHSGFENADCCQDSLCAKAGCAATVAALVDDRGQPLISKSPTHYSVYAVYLQGIEPSSPFRPPISH</sequence>
<dbReference type="AlphaFoldDB" id="A0A7T4R3R4"/>
<feature type="chain" id="PRO_5032826705" evidence="1">
    <location>
        <begin position="28"/>
        <end position="156"/>
    </location>
</feature>
<name>A0A7T4R3R4_9GAMM</name>
<dbReference type="EMBL" id="CP066167">
    <property type="protein sequence ID" value="QQD19931.1"/>
    <property type="molecule type" value="Genomic_DNA"/>
</dbReference>